<dbReference type="STRING" id="71717.A0A4Y7SGM4"/>
<dbReference type="InterPro" id="IPR036291">
    <property type="entry name" value="NAD(P)-bd_dom_sf"/>
</dbReference>
<protein>
    <submittedName>
        <fullName evidence="1">Oxidoreductase</fullName>
    </submittedName>
</protein>
<dbReference type="FunFam" id="3.40.50.720:FF:000468">
    <property type="entry name" value="Short-chain dehydrogenase, putative"/>
    <property type="match status" value="1"/>
</dbReference>
<dbReference type="PANTHER" id="PTHR43550:SF3">
    <property type="entry name" value="3-KETODIHYDROSPHINGOSINE REDUCTASE"/>
    <property type="match status" value="1"/>
</dbReference>
<dbReference type="GO" id="GO:0047560">
    <property type="term" value="F:3-dehydrosphinganine reductase activity"/>
    <property type="evidence" value="ECO:0007669"/>
    <property type="project" value="TreeGrafter"/>
</dbReference>
<dbReference type="InterPro" id="IPR002347">
    <property type="entry name" value="SDR_fam"/>
</dbReference>
<comment type="caution">
    <text evidence="1">The sequence shown here is derived from an EMBL/GenBank/DDBJ whole genome shotgun (WGS) entry which is preliminary data.</text>
</comment>
<name>A0A4Y7SGM4_COPMI</name>
<organism evidence="1 2">
    <name type="scientific">Coprinellus micaceus</name>
    <name type="common">Glistening ink-cap mushroom</name>
    <name type="synonym">Coprinus micaceus</name>
    <dbReference type="NCBI Taxonomy" id="71717"/>
    <lineage>
        <taxon>Eukaryota</taxon>
        <taxon>Fungi</taxon>
        <taxon>Dikarya</taxon>
        <taxon>Basidiomycota</taxon>
        <taxon>Agaricomycotina</taxon>
        <taxon>Agaricomycetes</taxon>
        <taxon>Agaricomycetidae</taxon>
        <taxon>Agaricales</taxon>
        <taxon>Agaricineae</taxon>
        <taxon>Psathyrellaceae</taxon>
        <taxon>Coprinellus</taxon>
    </lineage>
</organism>
<dbReference type="PRINTS" id="PR00081">
    <property type="entry name" value="GDHRDH"/>
</dbReference>
<gene>
    <name evidence="1" type="ORF">FA13DRAFT_1643957</name>
</gene>
<accession>A0A4Y7SGM4</accession>
<dbReference type="Proteomes" id="UP000298030">
    <property type="component" value="Unassembled WGS sequence"/>
</dbReference>
<sequence>MLFTWSSFFKKPWNPDGKHCYVTGGSAGLGLALAKLLVTKGAHVSIVARDQGRLDKSLEEMEALRVSPSQILQAKSADLFSASHAKEALEHVCQAHDGQAPDAVFSCAGSSKPMWFVEMTEQDLKEGMDYGYWVQAWTVYAATKMMVRQGKKGAKICMVCSMLGYMSFAGYASYAPPKHALRGLADTLQSELMLYDIGVQIFFPPTIYSPGYENENKSKPDVVKEIEGTDDGLTPDQAAVGMLKGFARGDHHISADLLTDLFRAGTRGSAPRVNFIVEAVYDFISYVGTPIWRRGVDAAIRGHARAHHQYLEDRGFFKI</sequence>
<dbReference type="GO" id="GO:0006666">
    <property type="term" value="P:3-keto-sphinganine metabolic process"/>
    <property type="evidence" value="ECO:0007669"/>
    <property type="project" value="TreeGrafter"/>
</dbReference>
<dbReference type="Pfam" id="PF00106">
    <property type="entry name" value="adh_short"/>
    <property type="match status" value="1"/>
</dbReference>
<dbReference type="Gene3D" id="3.40.50.720">
    <property type="entry name" value="NAD(P)-binding Rossmann-like Domain"/>
    <property type="match status" value="1"/>
</dbReference>
<evidence type="ECO:0000313" key="2">
    <source>
        <dbReference type="Proteomes" id="UP000298030"/>
    </source>
</evidence>
<dbReference type="EMBL" id="QPFP01000127">
    <property type="protein sequence ID" value="TEB20975.1"/>
    <property type="molecule type" value="Genomic_DNA"/>
</dbReference>
<dbReference type="OrthoDB" id="10267115at2759"/>
<dbReference type="AlphaFoldDB" id="A0A4Y7SGM4"/>
<proteinExistence type="predicted"/>
<dbReference type="GO" id="GO:0030148">
    <property type="term" value="P:sphingolipid biosynthetic process"/>
    <property type="evidence" value="ECO:0007669"/>
    <property type="project" value="TreeGrafter"/>
</dbReference>
<dbReference type="GO" id="GO:0005789">
    <property type="term" value="C:endoplasmic reticulum membrane"/>
    <property type="evidence" value="ECO:0007669"/>
    <property type="project" value="TreeGrafter"/>
</dbReference>
<dbReference type="PANTHER" id="PTHR43550">
    <property type="entry name" value="3-KETODIHYDROSPHINGOSINE REDUCTASE"/>
    <property type="match status" value="1"/>
</dbReference>
<dbReference type="SUPFAM" id="SSF51735">
    <property type="entry name" value="NAD(P)-binding Rossmann-fold domains"/>
    <property type="match status" value="1"/>
</dbReference>
<reference evidence="1 2" key="1">
    <citation type="journal article" date="2019" name="Nat. Ecol. Evol.">
        <title>Megaphylogeny resolves global patterns of mushroom evolution.</title>
        <authorList>
            <person name="Varga T."/>
            <person name="Krizsan K."/>
            <person name="Foldi C."/>
            <person name="Dima B."/>
            <person name="Sanchez-Garcia M."/>
            <person name="Sanchez-Ramirez S."/>
            <person name="Szollosi G.J."/>
            <person name="Szarkandi J.G."/>
            <person name="Papp V."/>
            <person name="Albert L."/>
            <person name="Andreopoulos W."/>
            <person name="Angelini C."/>
            <person name="Antonin V."/>
            <person name="Barry K.W."/>
            <person name="Bougher N.L."/>
            <person name="Buchanan P."/>
            <person name="Buyck B."/>
            <person name="Bense V."/>
            <person name="Catcheside P."/>
            <person name="Chovatia M."/>
            <person name="Cooper J."/>
            <person name="Damon W."/>
            <person name="Desjardin D."/>
            <person name="Finy P."/>
            <person name="Geml J."/>
            <person name="Haridas S."/>
            <person name="Hughes K."/>
            <person name="Justo A."/>
            <person name="Karasinski D."/>
            <person name="Kautmanova I."/>
            <person name="Kiss B."/>
            <person name="Kocsube S."/>
            <person name="Kotiranta H."/>
            <person name="LaButti K.M."/>
            <person name="Lechner B.E."/>
            <person name="Liimatainen K."/>
            <person name="Lipzen A."/>
            <person name="Lukacs Z."/>
            <person name="Mihaltcheva S."/>
            <person name="Morgado L.N."/>
            <person name="Niskanen T."/>
            <person name="Noordeloos M.E."/>
            <person name="Ohm R.A."/>
            <person name="Ortiz-Santana B."/>
            <person name="Ovrebo C."/>
            <person name="Racz N."/>
            <person name="Riley R."/>
            <person name="Savchenko A."/>
            <person name="Shiryaev A."/>
            <person name="Soop K."/>
            <person name="Spirin V."/>
            <person name="Szebenyi C."/>
            <person name="Tomsovsky M."/>
            <person name="Tulloss R.E."/>
            <person name="Uehling J."/>
            <person name="Grigoriev I.V."/>
            <person name="Vagvolgyi C."/>
            <person name="Papp T."/>
            <person name="Martin F.M."/>
            <person name="Miettinen O."/>
            <person name="Hibbett D.S."/>
            <person name="Nagy L.G."/>
        </authorList>
    </citation>
    <scope>NUCLEOTIDE SEQUENCE [LARGE SCALE GENOMIC DNA]</scope>
    <source>
        <strain evidence="1 2">FP101781</strain>
    </source>
</reference>
<keyword evidence="2" id="KW-1185">Reference proteome</keyword>
<evidence type="ECO:0000313" key="1">
    <source>
        <dbReference type="EMBL" id="TEB20975.1"/>
    </source>
</evidence>